<dbReference type="InterPro" id="IPR051198">
    <property type="entry name" value="BchE-like"/>
</dbReference>
<evidence type="ECO:0000259" key="9">
    <source>
        <dbReference type="PROSITE" id="PS51918"/>
    </source>
</evidence>
<dbReference type="Gene3D" id="3.40.50.280">
    <property type="entry name" value="Cobalamin-binding domain"/>
    <property type="match status" value="1"/>
</dbReference>
<dbReference type="SMART" id="SM00729">
    <property type="entry name" value="Elp3"/>
    <property type="match status" value="1"/>
</dbReference>
<dbReference type="PANTHER" id="PTHR43409">
    <property type="entry name" value="ANAEROBIC MAGNESIUM-PROTOPORPHYRIN IX MONOMETHYL ESTER CYCLASE-RELATED"/>
    <property type="match status" value="1"/>
</dbReference>
<dbReference type="InterPro" id="IPR058240">
    <property type="entry name" value="rSAM_sf"/>
</dbReference>
<evidence type="ECO:0000256" key="6">
    <source>
        <dbReference type="ARBA" id="ARBA00023004"/>
    </source>
</evidence>
<evidence type="ECO:0000313" key="10">
    <source>
        <dbReference type="EMBL" id="TGL55098.1"/>
    </source>
</evidence>
<dbReference type="GO" id="GO:0051539">
    <property type="term" value="F:4 iron, 4 sulfur cluster binding"/>
    <property type="evidence" value="ECO:0007669"/>
    <property type="project" value="UniProtKB-KW"/>
</dbReference>
<dbReference type="CDD" id="cd01335">
    <property type="entry name" value="Radical_SAM"/>
    <property type="match status" value="1"/>
</dbReference>
<protein>
    <submittedName>
        <fullName evidence="10">Radical SAM protein</fullName>
    </submittedName>
</protein>
<name>A0A4R9JRI8_9LEPT</name>
<dbReference type="Pfam" id="PF04055">
    <property type="entry name" value="Radical_SAM"/>
    <property type="match status" value="1"/>
</dbReference>
<keyword evidence="5" id="KW-0479">Metal-binding</keyword>
<evidence type="ECO:0000256" key="4">
    <source>
        <dbReference type="ARBA" id="ARBA00022691"/>
    </source>
</evidence>
<evidence type="ECO:0000259" key="8">
    <source>
        <dbReference type="PROSITE" id="PS51332"/>
    </source>
</evidence>
<organism evidence="10 11">
    <name type="scientific">Leptospira kemamanensis</name>
    <dbReference type="NCBI Taxonomy" id="2484942"/>
    <lineage>
        <taxon>Bacteria</taxon>
        <taxon>Pseudomonadati</taxon>
        <taxon>Spirochaetota</taxon>
        <taxon>Spirochaetia</taxon>
        <taxon>Leptospirales</taxon>
        <taxon>Leptospiraceae</taxon>
        <taxon>Leptospira</taxon>
    </lineage>
</organism>
<dbReference type="SUPFAM" id="SSF102114">
    <property type="entry name" value="Radical SAM enzymes"/>
    <property type="match status" value="1"/>
</dbReference>
<evidence type="ECO:0000313" key="11">
    <source>
        <dbReference type="Proteomes" id="UP000297609"/>
    </source>
</evidence>
<dbReference type="Gene3D" id="3.80.30.20">
    <property type="entry name" value="tm_1862 like domain"/>
    <property type="match status" value="1"/>
</dbReference>
<dbReference type="CDD" id="cd02068">
    <property type="entry name" value="radical_SAM_B12_BD"/>
    <property type="match status" value="1"/>
</dbReference>
<keyword evidence="11" id="KW-1185">Reference proteome</keyword>
<proteinExistence type="predicted"/>
<dbReference type="GO" id="GO:0046872">
    <property type="term" value="F:metal ion binding"/>
    <property type="evidence" value="ECO:0007669"/>
    <property type="project" value="UniProtKB-KW"/>
</dbReference>
<dbReference type="InterPro" id="IPR006638">
    <property type="entry name" value="Elp3/MiaA/NifB-like_rSAM"/>
</dbReference>
<dbReference type="OrthoDB" id="9801424at2"/>
<reference evidence="10" key="1">
    <citation type="journal article" date="2019" name="PLoS Negl. Trop. Dis.">
        <title>Revisiting the worldwide diversity of Leptospira species in the environment.</title>
        <authorList>
            <person name="Vincent A.T."/>
            <person name="Schiettekatte O."/>
            <person name="Bourhy P."/>
            <person name="Veyrier F.J."/>
            <person name="Picardeau M."/>
        </authorList>
    </citation>
    <scope>NUCLEOTIDE SEQUENCE [LARGE SCALE GENOMIC DNA]</scope>
    <source>
        <strain evidence="10">201702454</strain>
    </source>
</reference>
<evidence type="ECO:0000256" key="3">
    <source>
        <dbReference type="ARBA" id="ARBA00022679"/>
    </source>
</evidence>
<dbReference type="InterPro" id="IPR034466">
    <property type="entry name" value="Methyltransferase_Class_B"/>
</dbReference>
<dbReference type="InterPro" id="IPR007197">
    <property type="entry name" value="rSAM"/>
</dbReference>
<keyword evidence="3" id="KW-0808">Transferase</keyword>
<comment type="cofactor">
    <cofactor evidence="1">
        <name>[4Fe-4S] cluster</name>
        <dbReference type="ChEBI" id="CHEBI:49883"/>
    </cofactor>
</comment>
<evidence type="ECO:0000256" key="2">
    <source>
        <dbReference type="ARBA" id="ARBA00022603"/>
    </source>
</evidence>
<gene>
    <name evidence="10" type="ORF">EHQ59_05685</name>
</gene>
<keyword evidence="4" id="KW-0949">S-adenosyl-L-methionine</keyword>
<dbReference type="RefSeq" id="WP_135618292.1">
    <property type="nucleotide sequence ID" value="NZ_RQGG01000013.1"/>
</dbReference>
<dbReference type="PANTHER" id="PTHR43409:SF7">
    <property type="entry name" value="BLL1977 PROTEIN"/>
    <property type="match status" value="1"/>
</dbReference>
<dbReference type="GO" id="GO:0031419">
    <property type="term" value="F:cobalamin binding"/>
    <property type="evidence" value="ECO:0007669"/>
    <property type="project" value="InterPro"/>
</dbReference>
<accession>A0A4R9JRI8</accession>
<feature type="domain" description="Radical SAM core" evidence="9">
    <location>
        <begin position="131"/>
        <end position="357"/>
    </location>
</feature>
<dbReference type="InterPro" id="IPR006158">
    <property type="entry name" value="Cobalamin-bd"/>
</dbReference>
<evidence type="ECO:0000256" key="5">
    <source>
        <dbReference type="ARBA" id="ARBA00022723"/>
    </source>
</evidence>
<dbReference type="EMBL" id="RQGG01000013">
    <property type="protein sequence ID" value="TGL55098.1"/>
    <property type="molecule type" value="Genomic_DNA"/>
</dbReference>
<dbReference type="AlphaFoldDB" id="A0A4R9JRI8"/>
<dbReference type="GO" id="GO:0003824">
    <property type="term" value="F:catalytic activity"/>
    <property type="evidence" value="ECO:0007669"/>
    <property type="project" value="InterPro"/>
</dbReference>
<keyword evidence="2" id="KW-0489">Methyltransferase</keyword>
<dbReference type="Proteomes" id="UP000297609">
    <property type="component" value="Unassembled WGS sequence"/>
</dbReference>
<comment type="caution">
    <text evidence="10">The sequence shown here is derived from an EMBL/GenBank/DDBJ whole genome shotgun (WGS) entry which is preliminary data.</text>
</comment>
<dbReference type="SFLD" id="SFLDS00029">
    <property type="entry name" value="Radical_SAM"/>
    <property type="match status" value="1"/>
</dbReference>
<sequence length="437" mass="50504">MESLPAAHLAGLTPKHIEVKFYDDRMEKIPFDEPTNLVAISIETYTAKRAYQIATEYRRRNIPVVMGGFHATLIPEEVSEYAESVVVGEAEAVWKDLISDFERGELKRIYKSEKRPDISKIQPDRSILKGKRYLPIGLVEAARGCTFKCDFCVIQTYFESTQNRKEIETILDEIKSISDKRKLIFFVDDNIVSHPKEAKAFYKALIPLKIRWVSQAAITMTHDDEMLKLLKESGCQGVLIGFESLNNENLLKMNKSFNTTKGGIEAAVNKMNSYGIRLYATFIFGYDNDTMDSFQEAVQFCIKHKIFMAAFNHLTPFPGTPLYKRLEEEGKLLYPKWWLADEYRYGQVPFRTNMDPETIQLECVKARKSFYSYSSIWKRMFSKTNSGSFFMLQAYLFINFLLRKEASLRDLYPLGDESFQGELLKVKETSLAFHKNS</sequence>
<evidence type="ECO:0000256" key="7">
    <source>
        <dbReference type="ARBA" id="ARBA00023014"/>
    </source>
</evidence>
<feature type="domain" description="B12-binding" evidence="8">
    <location>
        <begin position="1"/>
        <end position="108"/>
    </location>
</feature>
<evidence type="ECO:0000256" key="1">
    <source>
        <dbReference type="ARBA" id="ARBA00001966"/>
    </source>
</evidence>
<dbReference type="PROSITE" id="PS51332">
    <property type="entry name" value="B12_BINDING"/>
    <property type="match status" value="1"/>
</dbReference>
<dbReference type="SFLD" id="SFLDG01123">
    <property type="entry name" value="methyltransferase_(Class_B)"/>
    <property type="match status" value="1"/>
</dbReference>
<dbReference type="InterPro" id="IPR023404">
    <property type="entry name" value="rSAM_horseshoe"/>
</dbReference>
<dbReference type="GO" id="GO:0005829">
    <property type="term" value="C:cytosol"/>
    <property type="evidence" value="ECO:0007669"/>
    <property type="project" value="TreeGrafter"/>
</dbReference>
<keyword evidence="7" id="KW-0411">Iron-sulfur</keyword>
<keyword evidence="6" id="KW-0408">Iron</keyword>
<dbReference type="SFLD" id="SFLDG01082">
    <property type="entry name" value="B12-binding_domain_containing"/>
    <property type="match status" value="1"/>
</dbReference>
<dbReference type="PROSITE" id="PS51918">
    <property type="entry name" value="RADICAL_SAM"/>
    <property type="match status" value="1"/>
</dbReference>